<keyword evidence="5" id="KW-0238">DNA-binding</keyword>
<dbReference type="EMBL" id="JARKIK010000126">
    <property type="protein sequence ID" value="KAK8721117.1"/>
    <property type="molecule type" value="Genomic_DNA"/>
</dbReference>
<evidence type="ECO:0000256" key="9">
    <source>
        <dbReference type="ARBA" id="ARBA00025958"/>
    </source>
</evidence>
<proteinExistence type="inferred from homology"/>
<dbReference type="GO" id="GO:0001046">
    <property type="term" value="F:core promoter sequence-specific DNA binding"/>
    <property type="evidence" value="ECO:0007669"/>
    <property type="project" value="TreeGrafter"/>
</dbReference>
<gene>
    <name evidence="11" type="ORF">OTU49_012930</name>
</gene>
<organism evidence="11 12">
    <name type="scientific">Cherax quadricarinatus</name>
    <name type="common">Australian red claw crayfish</name>
    <dbReference type="NCBI Taxonomy" id="27406"/>
    <lineage>
        <taxon>Eukaryota</taxon>
        <taxon>Metazoa</taxon>
        <taxon>Ecdysozoa</taxon>
        <taxon>Arthropoda</taxon>
        <taxon>Crustacea</taxon>
        <taxon>Multicrustacea</taxon>
        <taxon>Malacostraca</taxon>
        <taxon>Eumalacostraca</taxon>
        <taxon>Eucarida</taxon>
        <taxon>Decapoda</taxon>
        <taxon>Pleocyemata</taxon>
        <taxon>Astacidea</taxon>
        <taxon>Parastacoidea</taxon>
        <taxon>Parastacidae</taxon>
        <taxon>Cherax</taxon>
    </lineage>
</organism>
<dbReference type="Pfam" id="PF12251">
    <property type="entry name" value="SNAPC3"/>
    <property type="match status" value="1"/>
</dbReference>
<name>A0AAW0VXE0_CHEQU</name>
<evidence type="ECO:0000256" key="7">
    <source>
        <dbReference type="ARBA" id="ARBA00023242"/>
    </source>
</evidence>
<dbReference type="GO" id="GO:0005634">
    <property type="term" value="C:nucleus"/>
    <property type="evidence" value="ECO:0007669"/>
    <property type="project" value="UniProtKB-SubCell"/>
</dbReference>
<evidence type="ECO:0000313" key="11">
    <source>
        <dbReference type="EMBL" id="KAK8721117.1"/>
    </source>
</evidence>
<dbReference type="InterPro" id="IPR022042">
    <property type="entry name" value="snRNA-activating_su3"/>
</dbReference>
<evidence type="ECO:0000256" key="1">
    <source>
        <dbReference type="ARBA" id="ARBA00004123"/>
    </source>
</evidence>
<dbReference type="GO" id="GO:0042795">
    <property type="term" value="P:snRNA transcription by RNA polymerase II"/>
    <property type="evidence" value="ECO:0007669"/>
    <property type="project" value="TreeGrafter"/>
</dbReference>
<evidence type="ECO:0000256" key="8">
    <source>
        <dbReference type="ARBA" id="ARBA00025193"/>
    </source>
</evidence>
<dbReference type="GO" id="GO:0000978">
    <property type="term" value="F:RNA polymerase II cis-regulatory region sequence-specific DNA binding"/>
    <property type="evidence" value="ECO:0007669"/>
    <property type="project" value="TreeGrafter"/>
</dbReference>
<reference evidence="11 12" key="1">
    <citation type="journal article" date="2024" name="BMC Genomics">
        <title>Genome assembly of redclaw crayfish (Cherax quadricarinatus) provides insights into its immune adaptation and hypoxia tolerance.</title>
        <authorList>
            <person name="Liu Z."/>
            <person name="Zheng J."/>
            <person name="Li H."/>
            <person name="Fang K."/>
            <person name="Wang S."/>
            <person name="He J."/>
            <person name="Zhou D."/>
            <person name="Weng S."/>
            <person name="Chi M."/>
            <person name="Gu Z."/>
            <person name="He J."/>
            <person name="Li F."/>
            <person name="Wang M."/>
        </authorList>
    </citation>
    <scope>NUCLEOTIDE SEQUENCE [LARGE SCALE GENOMIC DNA]</scope>
    <source>
        <strain evidence="11">ZL_2023a</strain>
    </source>
</reference>
<evidence type="ECO:0000256" key="5">
    <source>
        <dbReference type="ARBA" id="ARBA00023125"/>
    </source>
</evidence>
<dbReference type="AlphaFoldDB" id="A0AAW0VXE0"/>
<dbReference type="GO" id="GO:0003681">
    <property type="term" value="F:bent DNA binding"/>
    <property type="evidence" value="ECO:0007669"/>
    <property type="project" value="TreeGrafter"/>
</dbReference>
<dbReference type="PANTHER" id="PTHR13421">
    <property type="entry name" value="SNRNA-ACTIVATING PROTEIN COMPLEX SUBUNIT 3"/>
    <property type="match status" value="1"/>
</dbReference>
<dbReference type="GO" id="GO:0042796">
    <property type="term" value="P:snRNA transcription by RNA polymerase III"/>
    <property type="evidence" value="ECO:0007669"/>
    <property type="project" value="TreeGrafter"/>
</dbReference>
<dbReference type="Proteomes" id="UP001445076">
    <property type="component" value="Unassembled WGS sequence"/>
</dbReference>
<comment type="similarity">
    <text evidence="2">Belongs to the SNAPC3/SRD2 family.</text>
</comment>
<evidence type="ECO:0000256" key="3">
    <source>
        <dbReference type="ARBA" id="ARBA00013634"/>
    </source>
</evidence>
<keyword evidence="4" id="KW-0805">Transcription regulation</keyword>
<comment type="subunit">
    <text evidence="9">Part of the SNAPc complex composed of 5 subunits: SNAPC1, SNAPC2, SNAPC3, SNAPC4 and SNAPC5. SNAPC3 interacts with SNAPC1.</text>
</comment>
<evidence type="ECO:0000256" key="10">
    <source>
        <dbReference type="ARBA" id="ARBA00029606"/>
    </source>
</evidence>
<keyword evidence="7" id="KW-0539">Nucleus</keyword>
<evidence type="ECO:0000256" key="6">
    <source>
        <dbReference type="ARBA" id="ARBA00023163"/>
    </source>
</evidence>
<accession>A0AAW0VXE0</accession>
<dbReference type="PANTHER" id="PTHR13421:SF16">
    <property type="entry name" value="SNRNA-ACTIVATING PROTEIN COMPLEX SUBUNIT 3"/>
    <property type="match status" value="1"/>
</dbReference>
<dbReference type="GO" id="GO:0019185">
    <property type="term" value="C:snRNA-activating protein complex"/>
    <property type="evidence" value="ECO:0007669"/>
    <property type="project" value="TreeGrafter"/>
</dbReference>
<evidence type="ECO:0000256" key="4">
    <source>
        <dbReference type="ARBA" id="ARBA00023015"/>
    </source>
</evidence>
<evidence type="ECO:0000256" key="2">
    <source>
        <dbReference type="ARBA" id="ARBA00010410"/>
    </source>
</evidence>
<dbReference type="GO" id="GO:0001006">
    <property type="term" value="F:RNA polymerase III type 3 promoter sequence-specific DNA binding"/>
    <property type="evidence" value="ECO:0007669"/>
    <property type="project" value="TreeGrafter"/>
</dbReference>
<comment type="caution">
    <text evidence="11">The sequence shown here is derived from an EMBL/GenBank/DDBJ whole genome shotgun (WGS) entry which is preliminary data.</text>
</comment>
<comment type="function">
    <text evidence="8">Part of the SNAPc complex required for the transcription of both RNA polymerase II and III small-nuclear RNA genes. Binds to the proximal sequence element (PSE), a non-TATA-box basal promoter element common to these 2 types of genes. Recruits TBP and BRF2 to the U6 snRNA TATA box.</text>
</comment>
<comment type="subcellular location">
    <subcellularLocation>
        <location evidence="1">Nucleus</location>
    </subcellularLocation>
</comment>
<sequence length="439" mass="51315">MENIHNLKDCGWVTEEPIKLREYFNEYHVLLDNVFYHPHEEKIHPYTAIRNFFPPMNSEEDNKEDSFNVQKLEENCSINMLTVEDELAVQDVLDGPVRHSGRLTNWYAGSFQDGIIPAGAADTLATLQAQTEELYLRNTVRDYARLRNRLLKYFSTVRMIIREDNSPEPTRCDKDNANNECMRDIILNVRVQRPYHKKTHMKKACNRFPTHSQELLLLGSQKLSDLRDALICINDLGINQDLSPEPQFYQMSHLRNNSAEFPSGFFYINGVFYDDIRDPNAKIYSEGIRKWAKKSPEIGELQSKNMHETIFLDLELRLGYPYVFLHQGNCEHIIIFTDVRLHHRHDVQDPARYPLLRGQASKLSVKCFICSLHLANWIVMDEPQFPIPNAHVCDRCLKIFCYDSHGMKTSNIKVYPFIDEFMVQQKKIIDNAKFLKGQI</sequence>
<protein>
    <recommendedName>
        <fullName evidence="3">snRNA-activating protein complex subunit 3</fullName>
    </recommendedName>
    <alternativeName>
        <fullName evidence="10">Small nuclear RNA-activating complex polypeptide 3</fullName>
    </alternativeName>
</protein>
<evidence type="ECO:0000313" key="12">
    <source>
        <dbReference type="Proteomes" id="UP001445076"/>
    </source>
</evidence>
<keyword evidence="6" id="KW-0804">Transcription</keyword>
<keyword evidence="12" id="KW-1185">Reference proteome</keyword>